<accession>A0ABS0MYM1</accession>
<evidence type="ECO:0000259" key="2">
    <source>
        <dbReference type="Pfam" id="PF11860"/>
    </source>
</evidence>
<dbReference type="InterPro" id="IPR036366">
    <property type="entry name" value="PGBDSf"/>
</dbReference>
<dbReference type="Pfam" id="PF11860">
    <property type="entry name" value="Muramidase"/>
    <property type="match status" value="1"/>
</dbReference>
<evidence type="ECO:0000313" key="4">
    <source>
        <dbReference type="Proteomes" id="UP000638986"/>
    </source>
</evidence>
<organism evidence="3 4">
    <name type="scientific">Pseudomonas luteola</name>
    <dbReference type="NCBI Taxonomy" id="47886"/>
    <lineage>
        <taxon>Bacteria</taxon>
        <taxon>Pseudomonadati</taxon>
        <taxon>Pseudomonadota</taxon>
        <taxon>Gammaproteobacteria</taxon>
        <taxon>Pseudomonadales</taxon>
        <taxon>Pseudomonadaceae</taxon>
        <taxon>Pseudomonas</taxon>
    </lineage>
</organism>
<dbReference type="Gene3D" id="1.10.101.10">
    <property type="entry name" value="PGBD-like superfamily/PGBD"/>
    <property type="match status" value="1"/>
</dbReference>
<dbReference type="InterPro" id="IPR024408">
    <property type="entry name" value="Muramidase"/>
</dbReference>
<dbReference type="SUPFAM" id="SSF47090">
    <property type="entry name" value="PGBD-like"/>
    <property type="match status" value="1"/>
</dbReference>
<dbReference type="Proteomes" id="UP000638986">
    <property type="component" value="Unassembled WGS sequence"/>
</dbReference>
<feature type="domain" description="N-acetylmuramidase" evidence="2">
    <location>
        <begin position="90"/>
        <end position="260"/>
    </location>
</feature>
<gene>
    <name evidence="3" type="ORF">I5Q09_24315</name>
</gene>
<evidence type="ECO:0000259" key="1">
    <source>
        <dbReference type="Pfam" id="PF01471"/>
    </source>
</evidence>
<proteinExistence type="predicted"/>
<dbReference type="InterPro" id="IPR002477">
    <property type="entry name" value="Peptidoglycan-bd-like"/>
</dbReference>
<feature type="domain" description="Peptidoglycan binding-like" evidence="1">
    <location>
        <begin position="11"/>
        <end position="65"/>
    </location>
</feature>
<comment type="caution">
    <text evidence="3">The sequence shown here is derived from an EMBL/GenBank/DDBJ whole genome shotgun (WGS) entry which is preliminary data.</text>
</comment>
<dbReference type="InterPro" id="IPR036365">
    <property type="entry name" value="PGBD-like_sf"/>
</dbReference>
<evidence type="ECO:0000313" key="3">
    <source>
        <dbReference type="EMBL" id="MBH3441807.1"/>
    </source>
</evidence>
<dbReference type="EMBL" id="JADTXM010000029">
    <property type="protein sequence ID" value="MBH3441807.1"/>
    <property type="molecule type" value="Genomic_DNA"/>
</dbReference>
<dbReference type="RefSeq" id="WP_197873524.1">
    <property type="nucleotide sequence ID" value="NZ_JADTXM010000029.1"/>
</dbReference>
<reference evidence="3 4" key="1">
    <citation type="submission" date="2020-11" db="EMBL/GenBank/DDBJ databases">
        <title>Enhanced detection system for hospital associated transmission using whole genome sequencing surveillance.</title>
        <authorList>
            <person name="Harrison L.H."/>
            <person name="Van Tyne D."/>
            <person name="Marsh J.W."/>
            <person name="Griffith M.P."/>
            <person name="Snyder D.J."/>
            <person name="Cooper V.S."/>
            <person name="Mustapha M."/>
        </authorList>
    </citation>
    <scope>NUCLEOTIDE SEQUENCE [LARGE SCALE GENOMIC DNA]</scope>
    <source>
        <strain evidence="3 4">PSB00013</strain>
    </source>
</reference>
<protein>
    <submittedName>
        <fullName evidence="3">N-acetylmuramidase family protein</fullName>
    </submittedName>
</protein>
<sequence>MTATLKHGDKGQAVTDLQNLLNKHGAQLRLDGLYGDDTEKAVKAYQANVGLVADGIAGSKTQARLLGINDKKHLQHSDLVKAAGQLEVSLASVYAINEVESQGQGFLPNGKAKILFERHVFRERLEAAGHDIERLEAQYPNLVNATAGGYAGGTAEWQRLALARQIDETAALESASWGAFQIMGYHWQRLGYESVQAFVAAMSESEGRQLEAFVRFILADTALHNALKARKWAKVAELYNGPAYKRNLYDIKLARAYERHAAEDLAKEAA</sequence>
<name>A0ABS0MYM1_PSELU</name>
<dbReference type="Pfam" id="PF01471">
    <property type="entry name" value="PG_binding_1"/>
    <property type="match status" value="1"/>
</dbReference>